<feature type="transmembrane region" description="Helical" evidence="1">
    <location>
        <begin position="85"/>
        <end position="106"/>
    </location>
</feature>
<reference evidence="2" key="1">
    <citation type="submission" date="2020-05" db="EMBL/GenBank/DDBJ databases">
        <authorList>
            <person name="Chiriac C."/>
            <person name="Salcher M."/>
            <person name="Ghai R."/>
            <person name="Kavagutti S V."/>
        </authorList>
    </citation>
    <scope>NUCLEOTIDE SEQUENCE</scope>
</reference>
<feature type="transmembrane region" description="Helical" evidence="1">
    <location>
        <begin position="244"/>
        <end position="263"/>
    </location>
</feature>
<proteinExistence type="predicted"/>
<feature type="transmembrane region" description="Helical" evidence="1">
    <location>
        <begin position="53"/>
        <end position="73"/>
    </location>
</feature>
<feature type="transmembrane region" description="Helical" evidence="1">
    <location>
        <begin position="18"/>
        <end position="38"/>
    </location>
</feature>
<evidence type="ECO:0000256" key="1">
    <source>
        <dbReference type="SAM" id="Phobius"/>
    </source>
</evidence>
<dbReference type="EMBL" id="CAEZSZ010000136">
    <property type="protein sequence ID" value="CAB4561070.1"/>
    <property type="molecule type" value="Genomic_DNA"/>
</dbReference>
<evidence type="ECO:0000313" key="2">
    <source>
        <dbReference type="EMBL" id="CAB4561070.1"/>
    </source>
</evidence>
<keyword evidence="1" id="KW-1133">Transmembrane helix</keyword>
<keyword evidence="1" id="KW-0472">Membrane</keyword>
<feature type="transmembrane region" description="Helical" evidence="1">
    <location>
        <begin position="118"/>
        <end position="142"/>
    </location>
</feature>
<name>A0A6J6DAQ4_9ZZZZ</name>
<accession>A0A6J6DAQ4</accession>
<protein>
    <submittedName>
        <fullName evidence="2">Unannotated protein</fullName>
    </submittedName>
</protein>
<feature type="transmembrane region" description="Helical" evidence="1">
    <location>
        <begin position="154"/>
        <end position="173"/>
    </location>
</feature>
<feature type="transmembrane region" description="Helical" evidence="1">
    <location>
        <begin position="275"/>
        <end position="299"/>
    </location>
</feature>
<dbReference type="AlphaFoldDB" id="A0A6J6DAQ4"/>
<organism evidence="2">
    <name type="scientific">freshwater metagenome</name>
    <dbReference type="NCBI Taxonomy" id="449393"/>
    <lineage>
        <taxon>unclassified sequences</taxon>
        <taxon>metagenomes</taxon>
        <taxon>ecological metagenomes</taxon>
    </lineage>
</organism>
<keyword evidence="1" id="KW-0812">Transmembrane</keyword>
<feature type="transmembrane region" description="Helical" evidence="1">
    <location>
        <begin position="216"/>
        <end position="237"/>
    </location>
</feature>
<sequence length="309" mass="33442">MQPKKLFDLSRLKHTKSLFWLAVISAVGALVLVPFWILDTRELLGVSVWEKPIKFFISAAIFSFTYSWLSSFITRGDRWVKLAGLFIAVSLTVELVLISAMAILGTTSHFNVSSPTAIVIWSLMATFISIVLFSTIFISLMIMFQKQQEFNLKLALALGSINTAVGMGLAYLMTWPTANQLANYQGIAGAHAVGVSDGGPGLPFLGWSTVAGDLRVGHFFGLHSIQVAVILLALSLLLPLAFRVPLIIVGNITWLGFVGLVTWQSLRAEPFASPSALTLTGLAVLLAVAAISFVVLVMAQSRTKSKKSV</sequence>
<gene>
    <name evidence="2" type="ORF">UFOPK1561_00910</name>
</gene>